<dbReference type="OMA" id="VQRSCKL"/>
<keyword evidence="5" id="KW-1185">Reference proteome</keyword>
<feature type="compositionally biased region" description="Polar residues" evidence="2">
    <location>
        <begin position="538"/>
        <end position="553"/>
    </location>
</feature>
<dbReference type="RefSeq" id="XP_044563867.1">
    <property type="nucleotide sequence ID" value="XM_044704587.1"/>
</dbReference>
<gene>
    <name evidence="4" type="ORF">FDP41_001497</name>
</gene>
<dbReference type="VEuPathDB" id="AmoebaDB:NF0108960"/>
<dbReference type="CDD" id="cd00159">
    <property type="entry name" value="RhoGAP"/>
    <property type="match status" value="1"/>
</dbReference>
<dbReference type="AlphaFoldDB" id="A0A6A5BXX0"/>
<evidence type="ECO:0000256" key="1">
    <source>
        <dbReference type="ARBA" id="ARBA00022468"/>
    </source>
</evidence>
<evidence type="ECO:0000256" key="2">
    <source>
        <dbReference type="SAM" id="MobiDB-lite"/>
    </source>
</evidence>
<reference evidence="4 5" key="1">
    <citation type="journal article" date="2019" name="Sci. Rep.">
        <title>Nanopore sequencing improves the draft genome of the human pathogenic amoeba Naegleria fowleri.</title>
        <authorList>
            <person name="Liechti N."/>
            <person name="Schurch N."/>
            <person name="Bruggmann R."/>
            <person name="Wittwer M."/>
        </authorList>
    </citation>
    <scope>NUCLEOTIDE SEQUENCE [LARGE SCALE GENOMIC DNA]</scope>
    <source>
        <strain evidence="4 5">ATCC 30894</strain>
    </source>
</reference>
<dbReference type="VEuPathDB" id="AmoebaDB:FDP41_001497"/>
<protein>
    <recommendedName>
        <fullName evidence="3">Rho-GAP domain-containing protein</fullName>
    </recommendedName>
</protein>
<dbReference type="SUPFAM" id="SSF48350">
    <property type="entry name" value="GTPase activation domain, GAP"/>
    <property type="match status" value="1"/>
</dbReference>
<sequence>MGNKHTKSGLMAISRASVEGQPPGIYKDYMTTNTTTNNNNINNTNTSMKSNNNNTTTNGQNNSSPRITQLNDEVSQSSSNVAGNSDLMESITFSNLPTAVFGVDLATAVQRSCKLLIKTYVREKRTEHLSSNQQQDQNSHDSTSTTTNNHDNNHSSTLTPPVVEMNSPSSISTSTTSTTSTTITTTSFRHPEEPSQEELEFIETVNQHLETLYIPDVIKQSLRFLNSYDSLIEKGIYRIPGDTKRVKDYRDCFNRGESVDFLGDNTEIERKKQLDKENGKIMVDACHHGIKHDALDVAGLVKLYLRELPGETLLFTPQTAAEFTVSFLKNIVNEEDKVASVKRSIGRLPRANKDTLQALAEHFRLVTKYEKKNKMSIDNLIKCVCGTSPFVSSIYIMVQYYDEIFKSEPNKSHDEDPNSSKNLEWLLIAQERQMANIGGNNNLSNEALAGKAMNARESRRKSYYQRQQREASETTPTTDNSDFLVNSPVTSVGLSGEMDSITQVLLRMKKEKSDHHSQNHDSTTTTDDSNQTSSQHDVNSNSTELSSSIVECQ</sequence>
<organism evidence="4 5">
    <name type="scientific">Naegleria fowleri</name>
    <name type="common">Brain eating amoeba</name>
    <dbReference type="NCBI Taxonomy" id="5763"/>
    <lineage>
        <taxon>Eukaryota</taxon>
        <taxon>Discoba</taxon>
        <taxon>Heterolobosea</taxon>
        <taxon>Tetramitia</taxon>
        <taxon>Eutetramitia</taxon>
        <taxon>Vahlkampfiidae</taxon>
        <taxon>Naegleria</taxon>
    </lineage>
</organism>
<feature type="region of interest" description="Disordered" evidence="2">
    <location>
        <begin position="31"/>
        <end position="81"/>
    </location>
</feature>
<evidence type="ECO:0000259" key="3">
    <source>
        <dbReference type="PROSITE" id="PS50238"/>
    </source>
</evidence>
<dbReference type="InterPro" id="IPR000198">
    <property type="entry name" value="RhoGAP_dom"/>
</dbReference>
<proteinExistence type="predicted"/>
<dbReference type="PROSITE" id="PS50238">
    <property type="entry name" value="RHOGAP"/>
    <property type="match status" value="1"/>
</dbReference>
<dbReference type="GO" id="GO:0007165">
    <property type="term" value="P:signal transduction"/>
    <property type="evidence" value="ECO:0007669"/>
    <property type="project" value="InterPro"/>
</dbReference>
<dbReference type="GeneID" id="68108715"/>
<dbReference type="Pfam" id="PF00620">
    <property type="entry name" value="RhoGAP"/>
    <property type="match status" value="1"/>
</dbReference>
<dbReference type="GO" id="GO:0005737">
    <property type="term" value="C:cytoplasm"/>
    <property type="evidence" value="ECO:0007669"/>
    <property type="project" value="TreeGrafter"/>
</dbReference>
<feature type="region of interest" description="Disordered" evidence="2">
    <location>
        <begin position="452"/>
        <end position="496"/>
    </location>
</feature>
<feature type="compositionally biased region" description="Low complexity" evidence="2">
    <location>
        <begin position="129"/>
        <end position="159"/>
    </location>
</feature>
<dbReference type="GO" id="GO:0005096">
    <property type="term" value="F:GTPase activator activity"/>
    <property type="evidence" value="ECO:0007669"/>
    <property type="project" value="UniProtKB-KW"/>
</dbReference>
<keyword evidence="1" id="KW-0343">GTPase activation</keyword>
<feature type="compositionally biased region" description="Low complexity" evidence="2">
    <location>
        <begin position="31"/>
        <end position="64"/>
    </location>
</feature>
<dbReference type="VEuPathDB" id="AmoebaDB:NfTy_053320"/>
<feature type="region of interest" description="Disordered" evidence="2">
    <location>
        <begin position="126"/>
        <end position="196"/>
    </location>
</feature>
<feature type="compositionally biased region" description="Low complexity" evidence="2">
    <location>
        <begin position="520"/>
        <end position="537"/>
    </location>
</feature>
<dbReference type="SMART" id="SM00324">
    <property type="entry name" value="RhoGAP"/>
    <property type="match status" value="1"/>
</dbReference>
<dbReference type="PANTHER" id="PTHR23176:SF129">
    <property type="entry name" value="RHO GTPASE ACTIVATING PROTEIN AT 16F, ISOFORM E-RELATED"/>
    <property type="match status" value="1"/>
</dbReference>
<feature type="domain" description="Rho-GAP" evidence="3">
    <location>
        <begin position="207"/>
        <end position="435"/>
    </location>
</feature>
<dbReference type="Gene3D" id="1.10.555.10">
    <property type="entry name" value="Rho GTPase activation protein"/>
    <property type="match status" value="1"/>
</dbReference>
<feature type="compositionally biased region" description="Polar residues" evidence="2">
    <location>
        <begin position="65"/>
        <end position="81"/>
    </location>
</feature>
<dbReference type="InterPro" id="IPR008936">
    <property type="entry name" value="Rho_GTPase_activation_prot"/>
</dbReference>
<name>A0A6A5BXX0_NAEFO</name>
<evidence type="ECO:0000313" key="5">
    <source>
        <dbReference type="Proteomes" id="UP000444721"/>
    </source>
</evidence>
<feature type="compositionally biased region" description="Low complexity" evidence="2">
    <location>
        <begin position="169"/>
        <end position="187"/>
    </location>
</feature>
<feature type="region of interest" description="Disordered" evidence="2">
    <location>
        <begin position="508"/>
        <end position="553"/>
    </location>
</feature>
<dbReference type="InterPro" id="IPR050729">
    <property type="entry name" value="Rho-GAP"/>
</dbReference>
<feature type="compositionally biased region" description="Polar residues" evidence="2">
    <location>
        <begin position="473"/>
        <end position="493"/>
    </location>
</feature>
<evidence type="ECO:0000313" key="4">
    <source>
        <dbReference type="EMBL" id="KAF0979154.1"/>
    </source>
</evidence>
<dbReference type="EMBL" id="VFQX01000027">
    <property type="protein sequence ID" value="KAF0979154.1"/>
    <property type="molecule type" value="Genomic_DNA"/>
</dbReference>
<dbReference type="Proteomes" id="UP000444721">
    <property type="component" value="Unassembled WGS sequence"/>
</dbReference>
<accession>A0A6A5BXX0</accession>
<dbReference type="OrthoDB" id="185175at2759"/>
<dbReference type="PANTHER" id="PTHR23176">
    <property type="entry name" value="RHO/RAC/CDC GTPASE-ACTIVATING PROTEIN"/>
    <property type="match status" value="1"/>
</dbReference>
<comment type="caution">
    <text evidence="4">The sequence shown here is derived from an EMBL/GenBank/DDBJ whole genome shotgun (WGS) entry which is preliminary data.</text>
</comment>